<dbReference type="Proteomes" id="UP000008143">
    <property type="component" value="Chromosome 3"/>
</dbReference>
<dbReference type="RefSeq" id="XP_012815002.1">
    <property type="nucleotide sequence ID" value="XM_012959548.3"/>
</dbReference>
<gene>
    <name evidence="3 4 5" type="primary">wdr93</name>
</gene>
<dbReference type="CTD" id="56964"/>
<dbReference type="SUPFAM" id="SSF50978">
    <property type="entry name" value="WD40 repeat-like"/>
    <property type="match status" value="1"/>
</dbReference>
<dbReference type="GeneID" id="100488550"/>
<dbReference type="AGR" id="Xenbase:XB-GENE-6462910"/>
<dbReference type="Pfam" id="PF21030">
    <property type="entry name" value="WDR93"/>
    <property type="match status" value="1"/>
</dbReference>
<evidence type="ECO:0000313" key="2">
    <source>
        <dbReference type="Proteomes" id="UP000008143"/>
    </source>
</evidence>
<evidence type="ECO:0000313" key="3">
    <source>
        <dbReference type="RefSeq" id="XP_012815002.1"/>
    </source>
</evidence>
<evidence type="ECO:0000313" key="5">
    <source>
        <dbReference type="Xenbase" id="XB-GENE-6462910"/>
    </source>
</evidence>
<dbReference type="GO" id="GO:0022900">
    <property type="term" value="P:electron transport chain"/>
    <property type="evidence" value="ECO:0007669"/>
    <property type="project" value="InterPro"/>
</dbReference>
<dbReference type="PANTHER" id="PTHR12219">
    <property type="entry name" value="NADH-UBIQUINONE OXIDOREDUCTASE"/>
    <property type="match status" value="1"/>
</dbReference>
<dbReference type="SMART" id="SM00320">
    <property type="entry name" value="WD40"/>
    <property type="match status" value="2"/>
</dbReference>
<dbReference type="InterPro" id="IPR049547">
    <property type="entry name" value="WDR93_beta-prop"/>
</dbReference>
<name>A0A8J0SA43_XENTR</name>
<accession>A0A8J0SA43</accession>
<dbReference type="Xenbase" id="XB-GENE-6462910">
    <property type="gene designation" value="wdr93"/>
</dbReference>
<dbReference type="OrthoDB" id="547231at2759"/>
<dbReference type="InterPro" id="IPR036322">
    <property type="entry name" value="WD40_repeat_dom_sf"/>
</dbReference>
<dbReference type="PANTHER" id="PTHR12219:SF17">
    <property type="entry name" value="WD REPEAT-CONTAINING PROTEIN 93"/>
    <property type="match status" value="1"/>
</dbReference>
<dbReference type="GO" id="GO:0045271">
    <property type="term" value="C:respiratory chain complex I"/>
    <property type="evidence" value="ECO:0000318"/>
    <property type="project" value="GO_Central"/>
</dbReference>
<reference evidence="3 4" key="1">
    <citation type="submission" date="2025-04" db="UniProtKB">
        <authorList>
            <consortium name="RefSeq"/>
        </authorList>
    </citation>
    <scope>IDENTIFICATION</scope>
    <source>
        <strain evidence="3 4">Nigerian</strain>
        <tissue evidence="3 4">Liver and blood</tissue>
    </source>
</reference>
<evidence type="ECO:0000256" key="1">
    <source>
        <dbReference type="ARBA" id="ARBA00022737"/>
    </source>
</evidence>
<organism evidence="2 4">
    <name type="scientific">Xenopus tropicalis</name>
    <name type="common">Western clawed frog</name>
    <name type="synonym">Silurana tropicalis</name>
    <dbReference type="NCBI Taxonomy" id="8364"/>
    <lineage>
        <taxon>Eukaryota</taxon>
        <taxon>Metazoa</taxon>
        <taxon>Chordata</taxon>
        <taxon>Craniata</taxon>
        <taxon>Vertebrata</taxon>
        <taxon>Euteleostomi</taxon>
        <taxon>Amphibia</taxon>
        <taxon>Batrachia</taxon>
        <taxon>Anura</taxon>
        <taxon>Pipoidea</taxon>
        <taxon>Pipidae</taxon>
        <taxon>Xenopodinae</taxon>
        <taxon>Xenopus</taxon>
        <taxon>Silurana</taxon>
    </lineage>
</organism>
<dbReference type="OMA" id="YSHETES"/>
<dbReference type="InterPro" id="IPR006885">
    <property type="entry name" value="NADH_UbQ_FeS_4_mit-like"/>
</dbReference>
<dbReference type="KEGG" id="xtr:100488550"/>
<keyword evidence="1" id="KW-0677">Repeat</keyword>
<proteinExistence type="predicted"/>
<keyword evidence="2" id="KW-1185">Reference proteome</keyword>
<evidence type="ECO:0000313" key="4">
    <source>
        <dbReference type="RefSeq" id="XP_012815003.1"/>
    </source>
</evidence>
<sequence>MPVYIRKGPLEIPPGSERDWALDHDEDSFITDPDQALDMLPQPFRMIDKVVNHLIYQALEIININEHRREADKLRKKIEVHPPVAEIQVSKRVNCLAAVESGTYLFVGHSDGLAVYNFPDCSWICSWETAKIEICSLSICHVKNELYLLAAVDDMGIGRFLYFSEDRLNVLKVINEPEDVSKRTICVTFKISAGGDYAGILLEGSEECWLEVYRLPKDSWLKEVEQAQTVLLSNIPLPTAQTAPSETSQTEAEIKLAPPVLLMKIKPSNPVTGSTFRCSQEALQKYEHNTVFGIGQNHIISANQWEEQEAIFTSRFQKYLSFENANASKSETARHAEFHFIQPDSLLQADTERNHTVIPKAISVHWEGSHNLLMYLLVRPPKDKPDADPKPDTVWPCAAPIICSAVSSCFSYIAVGLADGTLTIWDIKYSGFPLSVVALPEERSVGGLQFLDYPAVNIDPLFPDGIPAAPRVKLLVWCTDNSLYLATASGGKENSLAILRESLSNSDEHISAVAPVSCLPNGVLLFFRNGLVELMNISTQEAVCQFGLPLSYQLAFPWQPVYALNPKEYCLFLKGQEIVTASDIMADRNEACSLFAFSLNCVPLVDTFINTHHSGSPAKHIIQWDQKCQLLFQRRLQTYPERSKHISETWDFLRKQASSLTQQDKHFR</sequence>
<dbReference type="InterPro" id="IPR001680">
    <property type="entry name" value="WD40_rpt"/>
</dbReference>
<dbReference type="RefSeq" id="XP_012815003.1">
    <property type="nucleotide sequence ID" value="XM_012959549.3"/>
</dbReference>
<dbReference type="AlphaFoldDB" id="A0A8J0SA43"/>
<protein>
    <submittedName>
        <fullName evidence="3 4">WD repeat-containing protein 93</fullName>
    </submittedName>
</protein>